<comment type="caution">
    <text evidence="2">The sequence shown here is derived from an EMBL/GenBank/DDBJ whole genome shotgun (WGS) entry which is preliminary data.</text>
</comment>
<dbReference type="RefSeq" id="WP_002654599.1">
    <property type="nucleotide sequence ID" value="NZ_CH672377.1"/>
</dbReference>
<dbReference type="Proteomes" id="UP000004358">
    <property type="component" value="Unassembled WGS sequence"/>
</dbReference>
<organism evidence="2 3">
    <name type="scientific">Blastopirellula marina DSM 3645</name>
    <dbReference type="NCBI Taxonomy" id="314230"/>
    <lineage>
        <taxon>Bacteria</taxon>
        <taxon>Pseudomonadati</taxon>
        <taxon>Planctomycetota</taxon>
        <taxon>Planctomycetia</taxon>
        <taxon>Pirellulales</taxon>
        <taxon>Pirellulaceae</taxon>
        <taxon>Blastopirellula</taxon>
    </lineage>
</organism>
<feature type="signal peptide" evidence="1">
    <location>
        <begin position="1"/>
        <end position="22"/>
    </location>
</feature>
<protein>
    <submittedName>
        <fullName evidence="2">Uncharacterized protein</fullName>
    </submittedName>
</protein>
<reference evidence="2 3" key="1">
    <citation type="submission" date="2006-02" db="EMBL/GenBank/DDBJ databases">
        <authorList>
            <person name="Amann R."/>
            <person name="Ferriera S."/>
            <person name="Johnson J."/>
            <person name="Kravitz S."/>
            <person name="Halpern A."/>
            <person name="Remington K."/>
            <person name="Beeson K."/>
            <person name="Tran B."/>
            <person name="Rogers Y.-H."/>
            <person name="Friedman R."/>
            <person name="Venter J.C."/>
        </authorList>
    </citation>
    <scope>NUCLEOTIDE SEQUENCE [LARGE SCALE GENOMIC DNA]</scope>
    <source>
        <strain evidence="2 3">DSM 3645</strain>
    </source>
</reference>
<keyword evidence="1" id="KW-0732">Signal</keyword>
<dbReference type="OrthoDB" id="276598at2"/>
<accession>A3ZTQ4</accession>
<evidence type="ECO:0000256" key="1">
    <source>
        <dbReference type="SAM" id="SignalP"/>
    </source>
</evidence>
<name>A3ZTQ4_9BACT</name>
<feature type="chain" id="PRO_5002663732" evidence="1">
    <location>
        <begin position="23"/>
        <end position="122"/>
    </location>
</feature>
<evidence type="ECO:0000313" key="2">
    <source>
        <dbReference type="EMBL" id="EAQ79956.1"/>
    </source>
</evidence>
<sequence length="122" mass="13587">MQKMILPLVLFCCISATAIAVAKNGKEKPKQPQGTFDIEMCSLGNGRWDAIRYNLVTGESTQMQEGAWVKIEPSNNLEDRTGAYRVKMTQTNQGRCAAILFDEDDGQSWHLNNGRWLPIAGP</sequence>
<dbReference type="EMBL" id="AANZ01000011">
    <property type="protein sequence ID" value="EAQ79956.1"/>
    <property type="molecule type" value="Genomic_DNA"/>
</dbReference>
<dbReference type="AlphaFoldDB" id="A3ZTQ4"/>
<dbReference type="HOGENOM" id="CLU_2022261_0_0_0"/>
<gene>
    <name evidence="2" type="ORF">DSM3645_05020</name>
</gene>
<evidence type="ECO:0000313" key="3">
    <source>
        <dbReference type="Proteomes" id="UP000004358"/>
    </source>
</evidence>
<proteinExistence type="predicted"/>